<evidence type="ECO:0000313" key="5">
    <source>
        <dbReference type="Proteomes" id="UP000230208"/>
    </source>
</evidence>
<comment type="similarity">
    <text evidence="1">Belongs to the PGI/PMI family.</text>
</comment>
<organism evidence="4 5">
    <name type="scientific">Candidatus Yanofskybacteria bacterium CG10_big_fil_rev_8_21_14_0_10_37_15</name>
    <dbReference type="NCBI Taxonomy" id="1975097"/>
    <lineage>
        <taxon>Bacteria</taxon>
        <taxon>Candidatus Yanofskyibacteriota</taxon>
    </lineage>
</organism>
<feature type="domain" description="SIS" evidence="3">
    <location>
        <begin position="23"/>
        <end position="154"/>
    </location>
</feature>
<dbReference type="GO" id="GO:0004347">
    <property type="term" value="F:glucose-6-phosphate isomerase activity"/>
    <property type="evidence" value="ECO:0007669"/>
    <property type="project" value="InterPro"/>
</dbReference>
<evidence type="ECO:0000256" key="2">
    <source>
        <dbReference type="ARBA" id="ARBA00023235"/>
    </source>
</evidence>
<dbReference type="GO" id="GO:1901135">
    <property type="term" value="P:carbohydrate derivative metabolic process"/>
    <property type="evidence" value="ECO:0007669"/>
    <property type="project" value="InterPro"/>
</dbReference>
<protein>
    <recommendedName>
        <fullName evidence="3">SIS domain-containing protein</fullName>
    </recommendedName>
</protein>
<accession>A0A2H0R669</accession>
<reference evidence="4 5" key="1">
    <citation type="submission" date="2017-09" db="EMBL/GenBank/DDBJ databases">
        <title>Depth-based differentiation of microbial function through sediment-hosted aquifers and enrichment of novel symbionts in the deep terrestrial subsurface.</title>
        <authorList>
            <person name="Probst A.J."/>
            <person name="Ladd B."/>
            <person name="Jarett J.K."/>
            <person name="Geller-Mcgrath D.E."/>
            <person name="Sieber C.M."/>
            <person name="Emerson J.B."/>
            <person name="Anantharaman K."/>
            <person name="Thomas B.C."/>
            <person name="Malmstrom R."/>
            <person name="Stieglmeier M."/>
            <person name="Klingl A."/>
            <person name="Woyke T."/>
            <person name="Ryan C.M."/>
            <person name="Banfield J.F."/>
        </authorList>
    </citation>
    <scope>NUCLEOTIDE SEQUENCE [LARGE SCALE GENOMIC DNA]</scope>
    <source>
        <strain evidence="4">CG10_big_fil_rev_8_21_14_0_10_37_15</strain>
    </source>
</reference>
<dbReference type="Pfam" id="PF10432">
    <property type="entry name" value="bact-PGI_C"/>
    <property type="match status" value="1"/>
</dbReference>
<dbReference type="EMBL" id="PCXP01000009">
    <property type="protein sequence ID" value="PIR42019.1"/>
    <property type="molecule type" value="Genomic_DNA"/>
</dbReference>
<dbReference type="InterPro" id="IPR001347">
    <property type="entry name" value="SIS_dom"/>
</dbReference>
<dbReference type="GO" id="GO:0004476">
    <property type="term" value="F:mannose-6-phosphate isomerase activity"/>
    <property type="evidence" value="ECO:0007669"/>
    <property type="project" value="InterPro"/>
</dbReference>
<gene>
    <name evidence="4" type="ORF">COV30_00685</name>
</gene>
<evidence type="ECO:0000313" key="4">
    <source>
        <dbReference type="EMBL" id="PIR42019.1"/>
    </source>
</evidence>
<dbReference type="Proteomes" id="UP000230208">
    <property type="component" value="Unassembled WGS sequence"/>
</dbReference>
<dbReference type="SUPFAM" id="SSF53697">
    <property type="entry name" value="SIS domain"/>
    <property type="match status" value="1"/>
</dbReference>
<dbReference type="PROSITE" id="PS51464">
    <property type="entry name" value="SIS"/>
    <property type="match status" value="1"/>
</dbReference>
<dbReference type="AlphaFoldDB" id="A0A2H0R669"/>
<comment type="caution">
    <text evidence="4">The sequence shown here is derived from an EMBL/GenBank/DDBJ whole genome shotgun (WGS) entry which is preliminary data.</text>
</comment>
<evidence type="ECO:0000256" key="1">
    <source>
        <dbReference type="ARBA" id="ARBA00010523"/>
    </source>
</evidence>
<name>A0A2H0R669_9BACT</name>
<dbReference type="InterPro" id="IPR019490">
    <property type="entry name" value="Glu6P/Mann6P_isomerase_C"/>
</dbReference>
<dbReference type="InterPro" id="IPR046348">
    <property type="entry name" value="SIS_dom_sf"/>
</dbReference>
<dbReference type="GO" id="GO:0005975">
    <property type="term" value="P:carbohydrate metabolic process"/>
    <property type="evidence" value="ECO:0007669"/>
    <property type="project" value="InterPro"/>
</dbReference>
<dbReference type="CDD" id="cd05637">
    <property type="entry name" value="SIS_PGI_PMI_2"/>
    <property type="match status" value="1"/>
</dbReference>
<keyword evidence="2" id="KW-0413">Isomerase</keyword>
<proteinExistence type="inferred from homology"/>
<evidence type="ECO:0000259" key="3">
    <source>
        <dbReference type="PROSITE" id="PS51464"/>
    </source>
</evidence>
<dbReference type="Gene3D" id="3.40.50.10490">
    <property type="entry name" value="Glucose-6-phosphate isomerase like protein, domain 1"/>
    <property type="match status" value="2"/>
</dbReference>
<dbReference type="GO" id="GO:0097367">
    <property type="term" value="F:carbohydrate derivative binding"/>
    <property type="evidence" value="ECO:0007669"/>
    <property type="project" value="InterPro"/>
</dbReference>
<sequence>MNNYLKTIKTFFEQFAYEPEIINKNKLIRKDKAIIAGMGGSRLAGDILRMWKPDKEITIHSDYGLPLLSKKNLDDSFIIANSFSGNTEEIIDVAMKAVENNLSLAIVATGGKLLDIAKENNLPYIQIPSLALQPRMSLGYSILALLKILGDDEALNEAGFLKTLSNIEKLENQGREISEKMKGKIPLIYTSERNNELGYVWKIVLNETAKTPAFCNRFPELNHNEIAGFENQELSKQFHFLFLRDADDDITGRIGLRMNKLKEIFSQKDLSVTQIELNGESHLKKIFSAIILAYWTAYYLADQYEVDPEKIEIIENFKRILK</sequence>